<proteinExistence type="inferred from homology"/>
<evidence type="ECO:0000256" key="11">
    <source>
        <dbReference type="RuleBase" id="RU000383"/>
    </source>
</evidence>
<dbReference type="Pfam" id="PF00134">
    <property type="entry name" value="Cyclin_N"/>
    <property type="match status" value="1"/>
</dbReference>
<evidence type="ECO:0000256" key="5">
    <source>
        <dbReference type="ARBA" id="ARBA00022490"/>
    </source>
</evidence>
<dbReference type="InterPro" id="IPR039361">
    <property type="entry name" value="Cyclin"/>
</dbReference>
<dbReference type="Pfam" id="PF02984">
    <property type="entry name" value="Cyclin_C"/>
    <property type="match status" value="1"/>
</dbReference>
<keyword evidence="6" id="KW-0132">Cell division</keyword>
<name>A0A7M5V746_9CNID</name>
<evidence type="ECO:0000256" key="10">
    <source>
        <dbReference type="ARBA" id="ARBA00023306"/>
    </source>
</evidence>
<keyword evidence="10" id="KW-0131">Cell cycle</keyword>
<evidence type="ECO:0000256" key="12">
    <source>
        <dbReference type="SAM" id="MobiDB-lite"/>
    </source>
</evidence>
<dbReference type="GO" id="GO:0048471">
    <property type="term" value="C:perinuclear region of cytoplasm"/>
    <property type="evidence" value="ECO:0007669"/>
    <property type="project" value="UniProtKB-SubCell"/>
</dbReference>
<protein>
    <recommendedName>
        <fullName evidence="4">Cyclin-F</fullName>
    </recommendedName>
</protein>
<dbReference type="InterPro" id="IPR013763">
    <property type="entry name" value="Cyclin-like_dom"/>
</dbReference>
<dbReference type="SMART" id="SM00256">
    <property type="entry name" value="FBOX"/>
    <property type="match status" value="1"/>
</dbReference>
<evidence type="ECO:0000313" key="14">
    <source>
        <dbReference type="EnsemblMetazoa" id="CLYHEMP008633.1"/>
    </source>
</evidence>
<dbReference type="SUPFAM" id="SSF81383">
    <property type="entry name" value="F-box domain"/>
    <property type="match status" value="1"/>
</dbReference>
<feature type="domain" description="F-box" evidence="13">
    <location>
        <begin position="60"/>
        <end position="107"/>
    </location>
</feature>
<evidence type="ECO:0000256" key="1">
    <source>
        <dbReference type="ARBA" id="ARBA00004114"/>
    </source>
</evidence>
<dbReference type="GO" id="GO:0051301">
    <property type="term" value="P:cell division"/>
    <property type="evidence" value="ECO:0007669"/>
    <property type="project" value="UniProtKB-KW"/>
</dbReference>
<reference evidence="14" key="1">
    <citation type="submission" date="2021-01" db="UniProtKB">
        <authorList>
            <consortium name="EnsemblMetazoa"/>
        </authorList>
    </citation>
    <scope>IDENTIFICATION</scope>
</reference>
<dbReference type="Gene3D" id="1.10.472.10">
    <property type="entry name" value="Cyclin-like"/>
    <property type="match status" value="2"/>
</dbReference>
<dbReference type="EnsemblMetazoa" id="CLYHEMT008633.1">
    <property type="protein sequence ID" value="CLYHEMP008633.1"/>
    <property type="gene ID" value="CLYHEMG008633"/>
</dbReference>
<dbReference type="PROSITE" id="PS00292">
    <property type="entry name" value="CYCLINS"/>
    <property type="match status" value="1"/>
</dbReference>
<dbReference type="PANTHER" id="PTHR10177">
    <property type="entry name" value="CYCLINS"/>
    <property type="match status" value="1"/>
</dbReference>
<feature type="compositionally biased region" description="Polar residues" evidence="12">
    <location>
        <begin position="742"/>
        <end position="761"/>
    </location>
</feature>
<dbReference type="FunFam" id="1.10.472.10:FF:000038">
    <property type="entry name" value="Cyclin F"/>
    <property type="match status" value="1"/>
</dbReference>
<evidence type="ECO:0000259" key="13">
    <source>
        <dbReference type="PROSITE" id="PS50181"/>
    </source>
</evidence>
<dbReference type="GeneID" id="136801431"/>
<dbReference type="InterPro" id="IPR004367">
    <property type="entry name" value="Cyclin_C-dom"/>
</dbReference>
<evidence type="ECO:0000256" key="6">
    <source>
        <dbReference type="ARBA" id="ARBA00022618"/>
    </source>
</evidence>
<keyword evidence="9" id="KW-0206">Cytoskeleton</keyword>
<feature type="compositionally biased region" description="Basic residues" evidence="12">
    <location>
        <begin position="769"/>
        <end position="778"/>
    </location>
</feature>
<dbReference type="InterPro" id="IPR036915">
    <property type="entry name" value="Cyclin-like_sf"/>
</dbReference>
<dbReference type="Pfam" id="PF00646">
    <property type="entry name" value="F-box"/>
    <property type="match status" value="1"/>
</dbReference>
<keyword evidence="5" id="KW-0963">Cytoplasm</keyword>
<dbReference type="InterPro" id="IPR006671">
    <property type="entry name" value="Cyclin_N"/>
</dbReference>
<dbReference type="SMART" id="SM01332">
    <property type="entry name" value="Cyclin_C"/>
    <property type="match status" value="1"/>
</dbReference>
<organism evidence="14 15">
    <name type="scientific">Clytia hemisphaerica</name>
    <dbReference type="NCBI Taxonomy" id="252671"/>
    <lineage>
        <taxon>Eukaryota</taxon>
        <taxon>Metazoa</taxon>
        <taxon>Cnidaria</taxon>
        <taxon>Hydrozoa</taxon>
        <taxon>Hydroidolina</taxon>
        <taxon>Leptothecata</taxon>
        <taxon>Obeliida</taxon>
        <taxon>Clytiidae</taxon>
        <taxon>Clytia</taxon>
    </lineage>
</organism>
<dbReference type="PROSITE" id="PS50181">
    <property type="entry name" value="FBOX"/>
    <property type="match status" value="1"/>
</dbReference>
<dbReference type="Gene3D" id="1.20.1280.50">
    <property type="match status" value="1"/>
</dbReference>
<evidence type="ECO:0000313" key="15">
    <source>
        <dbReference type="Proteomes" id="UP000594262"/>
    </source>
</evidence>
<comment type="subcellular location">
    <subcellularLocation>
        <location evidence="1">Cytoplasm</location>
        <location evidence="1">Cytoskeleton</location>
        <location evidence="1">Microtubule organizing center</location>
        <location evidence="1">Centrosome</location>
        <location evidence="1">Centriole</location>
    </subcellularLocation>
    <subcellularLocation>
        <location evidence="2">Cytoplasm</location>
        <location evidence="2">Perinuclear region</location>
    </subcellularLocation>
</comment>
<evidence type="ECO:0000256" key="9">
    <source>
        <dbReference type="ARBA" id="ARBA00023212"/>
    </source>
</evidence>
<dbReference type="RefSeq" id="XP_066914170.1">
    <property type="nucleotide sequence ID" value="XM_067058069.1"/>
</dbReference>
<dbReference type="SUPFAM" id="SSF47954">
    <property type="entry name" value="Cyclin-like"/>
    <property type="match status" value="2"/>
</dbReference>
<keyword evidence="8 11" id="KW-0195">Cyclin</keyword>
<keyword evidence="7" id="KW-0498">Mitosis</keyword>
<comment type="similarity">
    <text evidence="3">Belongs to the cyclin family. Cyclin AB subfamily.</text>
</comment>
<dbReference type="GO" id="GO:0005814">
    <property type="term" value="C:centriole"/>
    <property type="evidence" value="ECO:0007669"/>
    <property type="project" value="UniProtKB-SubCell"/>
</dbReference>
<dbReference type="SMART" id="SM00385">
    <property type="entry name" value="CYCLIN"/>
    <property type="match status" value="2"/>
</dbReference>
<keyword evidence="15" id="KW-1185">Reference proteome</keyword>
<evidence type="ECO:0000256" key="8">
    <source>
        <dbReference type="ARBA" id="ARBA00023127"/>
    </source>
</evidence>
<evidence type="ECO:0000256" key="4">
    <source>
        <dbReference type="ARBA" id="ARBA00019493"/>
    </source>
</evidence>
<dbReference type="InterPro" id="IPR036047">
    <property type="entry name" value="F-box-like_dom_sf"/>
</dbReference>
<sequence>MGKKMPWTRSRSNGSRLETGLVPRRRSRRLKKRNVTFKKQVMMSADIPYKCSAARSLFVVRSLSDLPNELSIKILEYFNAKELISLRLVNNHFKNLIDGTPSIWSRVSYQNMWPSTQKDYSLFRRGSNHGNVESLTKLGLSHLYHYNLTVGEEKNKKDVQEHSIKAANYLHNLDLNIHPNKPLTWMLIRPPWSMSKSICLKHLVHTQMLTLKESKMNGPLCYNIGRIFNLESDNNSSKEKSTENFLQSCDLRCSHAKFELLLARKNEISADAGKTLQWVRELRECAMTGNKETIFELVGFALSNNSLFIEDMLNMNKLSKNLFSNCQCVRVDKLELYQPKINSLMRCILVDWLAEVAYMKDMSHEVLHAAVSYVDRYLMSRVVERTKLQLLGISCLLLAAKSHYDARQVHILTVRESSWLTDQTYQYEDVVKMMGEIIGAFAGDLWKPTSWNYLNTILALPIIDDTWKSCCHYVHDLTLQFTLFGSYKPSVVACSSLFLAGLILDRDNSWPSELEEVTGFHVKDIANCASLIHYKSFTCSSMKDDRGLPLESIKARYRSQRMHCIASLPLQDENTLKSRILSTDSALSCASQEPLQFVVLSNDVDETLNTSIKSVDYDGDSECEVDSESDFDESFCVGRSRLSSYHSVEEFSDDETTMDASSFNFRDPDNSLPPKESFTPIFNKSHNSSATKRNSFFDGVENHENKVTGFHGQYLEPLKYAGAQGSHDKDSPNKLDAACGTTKPSTSRHQSPKYQPYQPCSSRYDHVGRRTRSSCTRR</sequence>
<feature type="region of interest" description="Disordered" evidence="12">
    <location>
        <begin position="722"/>
        <end position="778"/>
    </location>
</feature>
<dbReference type="OrthoDB" id="5590282at2759"/>
<evidence type="ECO:0000256" key="3">
    <source>
        <dbReference type="ARBA" id="ARBA00006955"/>
    </source>
</evidence>
<dbReference type="AlphaFoldDB" id="A0A7M5V746"/>
<evidence type="ECO:0000256" key="2">
    <source>
        <dbReference type="ARBA" id="ARBA00004556"/>
    </source>
</evidence>
<dbReference type="InterPro" id="IPR001810">
    <property type="entry name" value="F-box_dom"/>
</dbReference>
<accession>A0A7M5V746</accession>
<evidence type="ECO:0000256" key="7">
    <source>
        <dbReference type="ARBA" id="ARBA00022776"/>
    </source>
</evidence>
<dbReference type="InterPro" id="IPR048258">
    <property type="entry name" value="Cyclins_cyclin-box"/>
</dbReference>
<dbReference type="Proteomes" id="UP000594262">
    <property type="component" value="Unplaced"/>
</dbReference>